<dbReference type="AlphaFoldDB" id="R7VD96"/>
<sequence length="436" mass="48319">MSHTLVGLLILRDFMPMYLIYILLVLFVCECEVRGYQQWKEKRATVCEYQEHTLQCNSQESIVIRSAQYGHIGLSECVEIDTGHFGCKVDVASVLEEKCSGKQTCTISASDQEIRQLNPCSRGLHVFLELTYLCIDAIPLLPCQPQMVTSKLSYISSRQTSVGSCNSQAHIGGTQFFFKTTPGQQLQFSMLRLSTSSTSSGRHNHTATQVGYIVDEGQDEVYPIELSHRRQTMHPLLKSTSNEVTVSLLATEHQHFLILIQAFGCQDLKPPKKDTMLIERHGDTTVVSCKNSKKMWNLKCIGVHWSGVIGNCSDASQPVVRAVVNVAAANLALPKDIILMTIVGLTVVLALVIVTVGYVCYKRSMENIGMEPLLDVSEYNKAPALPTKRGSTLLRGTLHRQSLAAEAPVPPPLRTNPQDLNNATIRLNHPQTVNLL</sequence>
<reference evidence="3 5" key="2">
    <citation type="journal article" date="2013" name="Nature">
        <title>Insights into bilaterian evolution from three spiralian genomes.</title>
        <authorList>
            <person name="Simakov O."/>
            <person name="Marletaz F."/>
            <person name="Cho S.J."/>
            <person name="Edsinger-Gonzales E."/>
            <person name="Havlak P."/>
            <person name="Hellsten U."/>
            <person name="Kuo D.H."/>
            <person name="Larsson T."/>
            <person name="Lv J."/>
            <person name="Arendt D."/>
            <person name="Savage R."/>
            <person name="Osoegawa K."/>
            <person name="de Jong P."/>
            <person name="Grimwood J."/>
            <person name="Chapman J.A."/>
            <person name="Shapiro H."/>
            <person name="Aerts A."/>
            <person name="Otillar R.P."/>
            <person name="Terry A.Y."/>
            <person name="Boore J.L."/>
            <person name="Grigoriev I.V."/>
            <person name="Lindberg D.R."/>
            <person name="Seaver E.C."/>
            <person name="Weisblat D.A."/>
            <person name="Putnam N.H."/>
            <person name="Rokhsar D.S."/>
        </authorList>
    </citation>
    <scope>NUCLEOTIDE SEQUENCE</scope>
    <source>
        <strain evidence="3 5">I ESC-2004</strain>
    </source>
</reference>
<evidence type="ECO:0000313" key="5">
    <source>
        <dbReference type="Proteomes" id="UP000014760"/>
    </source>
</evidence>
<dbReference type="CDD" id="cd22843">
    <property type="entry name" value="Gal_Rha_Lectin-like_P113"/>
    <property type="match status" value="1"/>
</dbReference>
<dbReference type="GO" id="GO:0030246">
    <property type="term" value="F:carbohydrate binding"/>
    <property type="evidence" value="ECO:0007669"/>
    <property type="project" value="InterPro"/>
</dbReference>
<keyword evidence="5" id="KW-1185">Reference proteome</keyword>
<dbReference type="EnsemblMetazoa" id="CapteT224987">
    <property type="protein sequence ID" value="CapteP224987"/>
    <property type="gene ID" value="CapteG224987"/>
</dbReference>
<dbReference type="OrthoDB" id="6110378at2759"/>
<keyword evidence="1" id="KW-0472">Membrane</keyword>
<dbReference type="InterPro" id="IPR043159">
    <property type="entry name" value="Lectin_gal-bd_sf"/>
</dbReference>
<dbReference type="Gene3D" id="2.60.120.740">
    <property type="match status" value="1"/>
</dbReference>
<dbReference type="PANTHER" id="PTHR46780">
    <property type="entry name" value="PROTEIN EVA-1"/>
    <property type="match status" value="1"/>
</dbReference>
<reference evidence="4" key="3">
    <citation type="submission" date="2015-06" db="UniProtKB">
        <authorList>
            <consortium name="EnsemblMetazoa"/>
        </authorList>
    </citation>
    <scope>IDENTIFICATION</scope>
</reference>
<dbReference type="PROSITE" id="PS50228">
    <property type="entry name" value="SUEL_LECTIN"/>
    <property type="match status" value="1"/>
</dbReference>
<proteinExistence type="predicted"/>
<evidence type="ECO:0000313" key="3">
    <source>
        <dbReference type="EMBL" id="ELU14266.1"/>
    </source>
</evidence>
<organism evidence="3">
    <name type="scientific">Capitella teleta</name>
    <name type="common">Polychaete worm</name>
    <dbReference type="NCBI Taxonomy" id="283909"/>
    <lineage>
        <taxon>Eukaryota</taxon>
        <taxon>Metazoa</taxon>
        <taxon>Spiralia</taxon>
        <taxon>Lophotrochozoa</taxon>
        <taxon>Annelida</taxon>
        <taxon>Polychaeta</taxon>
        <taxon>Sedentaria</taxon>
        <taxon>Scolecida</taxon>
        <taxon>Capitellidae</taxon>
        <taxon>Capitella</taxon>
    </lineage>
</organism>
<feature type="transmembrane region" description="Helical" evidence="1">
    <location>
        <begin position="337"/>
        <end position="361"/>
    </location>
</feature>
<protein>
    <recommendedName>
        <fullName evidence="2">SUEL-type lectin domain-containing protein</fullName>
    </recommendedName>
</protein>
<evidence type="ECO:0000259" key="2">
    <source>
        <dbReference type="PROSITE" id="PS50228"/>
    </source>
</evidence>
<dbReference type="EMBL" id="KB294659">
    <property type="protein sequence ID" value="ELU14266.1"/>
    <property type="molecule type" value="Genomic_DNA"/>
</dbReference>
<accession>R7VD96</accession>
<name>R7VD96_CAPTE</name>
<reference evidence="5" key="1">
    <citation type="submission" date="2012-12" db="EMBL/GenBank/DDBJ databases">
        <authorList>
            <person name="Hellsten U."/>
            <person name="Grimwood J."/>
            <person name="Chapman J.A."/>
            <person name="Shapiro H."/>
            <person name="Aerts A."/>
            <person name="Otillar R.P."/>
            <person name="Terry A.Y."/>
            <person name="Boore J.L."/>
            <person name="Simakov O."/>
            <person name="Marletaz F."/>
            <person name="Cho S.-J."/>
            <person name="Edsinger-Gonzales E."/>
            <person name="Havlak P."/>
            <person name="Kuo D.-H."/>
            <person name="Larsson T."/>
            <person name="Lv J."/>
            <person name="Arendt D."/>
            <person name="Savage R."/>
            <person name="Osoegawa K."/>
            <person name="de Jong P."/>
            <person name="Lindberg D.R."/>
            <person name="Seaver E.C."/>
            <person name="Weisblat D.A."/>
            <person name="Putnam N.H."/>
            <person name="Grigoriev I.V."/>
            <person name="Rokhsar D.S."/>
        </authorList>
    </citation>
    <scope>NUCLEOTIDE SEQUENCE</scope>
    <source>
        <strain evidence="5">I ESC-2004</strain>
    </source>
</reference>
<dbReference type="InterPro" id="IPR000922">
    <property type="entry name" value="Lectin_gal-bd_dom"/>
</dbReference>
<feature type="domain" description="SUEL-type lectin" evidence="2">
    <location>
        <begin position="46"/>
        <end position="135"/>
    </location>
</feature>
<dbReference type="EMBL" id="AMQN01018636">
    <property type="status" value="NOT_ANNOTATED_CDS"/>
    <property type="molecule type" value="Genomic_DNA"/>
</dbReference>
<dbReference type="Pfam" id="PF02140">
    <property type="entry name" value="SUEL_Lectin"/>
    <property type="match status" value="1"/>
</dbReference>
<keyword evidence="1" id="KW-1133">Transmembrane helix</keyword>
<dbReference type="HOGENOM" id="CLU_029488_1_0_1"/>
<gene>
    <name evidence="3" type="ORF">CAPTEDRAFT_224987</name>
</gene>
<evidence type="ECO:0000313" key="4">
    <source>
        <dbReference type="EnsemblMetazoa" id="CapteP224987"/>
    </source>
</evidence>
<dbReference type="Proteomes" id="UP000014760">
    <property type="component" value="Unassembled WGS sequence"/>
</dbReference>
<keyword evidence="1" id="KW-0812">Transmembrane</keyword>
<evidence type="ECO:0000256" key="1">
    <source>
        <dbReference type="SAM" id="Phobius"/>
    </source>
</evidence>